<comment type="caution">
    <text evidence="1">The sequence shown here is derived from an EMBL/GenBank/DDBJ whole genome shotgun (WGS) entry which is preliminary data.</text>
</comment>
<evidence type="ECO:0000313" key="1">
    <source>
        <dbReference type="EMBL" id="KRY65660.1"/>
    </source>
</evidence>
<keyword evidence="2" id="KW-1185">Reference proteome</keyword>
<dbReference type="AlphaFoldDB" id="A0A0V1DVV9"/>
<reference evidence="1 2" key="1">
    <citation type="submission" date="2015-01" db="EMBL/GenBank/DDBJ databases">
        <title>Evolution of Trichinella species and genotypes.</title>
        <authorList>
            <person name="Korhonen P.K."/>
            <person name="Edoardo P."/>
            <person name="Giuseppe L.R."/>
            <person name="Gasser R.B."/>
        </authorList>
    </citation>
    <scope>NUCLEOTIDE SEQUENCE [LARGE SCALE GENOMIC DNA]</scope>
    <source>
        <strain evidence="1">ISS1029</strain>
    </source>
</reference>
<organism evidence="1 2">
    <name type="scientific">Trichinella zimbabwensis</name>
    <dbReference type="NCBI Taxonomy" id="268475"/>
    <lineage>
        <taxon>Eukaryota</taxon>
        <taxon>Metazoa</taxon>
        <taxon>Ecdysozoa</taxon>
        <taxon>Nematoda</taxon>
        <taxon>Enoplea</taxon>
        <taxon>Dorylaimia</taxon>
        <taxon>Trichinellida</taxon>
        <taxon>Trichinellidae</taxon>
        <taxon>Trichinella</taxon>
    </lineage>
</organism>
<name>A0A0V1DVV9_9BILA</name>
<evidence type="ECO:0000313" key="2">
    <source>
        <dbReference type="Proteomes" id="UP000055024"/>
    </source>
</evidence>
<accession>A0A0V1DVV9</accession>
<dbReference type="Proteomes" id="UP000055024">
    <property type="component" value="Unassembled WGS sequence"/>
</dbReference>
<feature type="non-terminal residue" evidence="1">
    <location>
        <position position="1"/>
    </location>
</feature>
<proteinExistence type="predicted"/>
<gene>
    <name evidence="1" type="ORF">T11_18261</name>
</gene>
<sequence>LGAHWAIFAKISKKVVFRTLGAHWAIFAKIS</sequence>
<dbReference type="EMBL" id="JYDP01007592">
    <property type="protein sequence ID" value="KRY65660.1"/>
    <property type="molecule type" value="Genomic_DNA"/>
</dbReference>
<protein>
    <submittedName>
        <fullName evidence="1">Uncharacterized protein</fullName>
    </submittedName>
</protein>
<feature type="non-terminal residue" evidence="1">
    <location>
        <position position="31"/>
    </location>
</feature>